<dbReference type="Gene3D" id="1.10.1420.10">
    <property type="match status" value="2"/>
</dbReference>
<dbReference type="InterPro" id="IPR045076">
    <property type="entry name" value="MutS"/>
</dbReference>
<sequence>MNSNNEDFSMHFDSTAQQALDIFSIGIENHCGASITLHEHLNRCRSSSGKRLIRDWLCHPLLSLPQIEQRLDVVEALCSNPAVRQSLHENMLRRLPDIGLLARKLEQGKATLSDCYRLYQMVILIRRIDSLLSSMQTCVNERIWLSINELILVKIQQSVIELRRFAQLIENTLDFYYFEQNGQHRIQPNIDPKLKEISAKIDVMNEEAQNFRKKMADNAKCEVKLESNSELGFFLRVTLKSEGSLRSVNGVRVIDSTKGGGVRFSTSKLDQLNTQYLELLLSYESSQQELTKIVITTCAGYVPAFKSLDGCIGFLDVLTAFSIVTASSATPYVRPKILEKGMGVLDLRKCRHPTVERLPNMHFIPNDVQLGGRNNDGQNSACFMILTGRTFKGANMGGKSTYLKAAALTILLGQIGCFVPCEMASFSIVDGIFTRFMAEMMDCATILERATPNSLILIDELGRGTSTYDGFGLAWAISEDIICRLNCFTLFATHFHEISELEKRYPEKVKNCRMDTFVEDGKLVILFQIMPGVAQKSFGLSIAQIVGFSSEILNDAENILTELEEKDSSKSIGMRFTNPRMAGGIGQELGKFTKAYGFYRIGLAPNEQKAWKGFFYGCWKPIREQARHWWMWALPGTIYYLVYDYAKKEHERWRREKNH</sequence>
<comment type="similarity">
    <text evidence="2">Belongs to the DNA mismatch repair MutS family.</text>
</comment>
<comment type="subcellular location">
    <subcellularLocation>
        <location evidence="1 17">Mitochondrion inner membrane</location>
        <topology evidence="1 17">Single-pass membrane protein</topology>
    </subcellularLocation>
</comment>
<organism evidence="19 20">
    <name type="scientific">Meloidogyne hapla</name>
    <name type="common">Root-knot nematode worm</name>
    <dbReference type="NCBI Taxonomy" id="6305"/>
    <lineage>
        <taxon>Eukaryota</taxon>
        <taxon>Metazoa</taxon>
        <taxon>Ecdysozoa</taxon>
        <taxon>Nematoda</taxon>
        <taxon>Chromadorea</taxon>
        <taxon>Rhabditida</taxon>
        <taxon>Tylenchina</taxon>
        <taxon>Tylenchomorpha</taxon>
        <taxon>Tylenchoidea</taxon>
        <taxon>Meloidogynidae</taxon>
        <taxon>Meloidogyninae</taxon>
        <taxon>Meloidogyne</taxon>
    </lineage>
</organism>
<dbReference type="GO" id="GO:0006122">
    <property type="term" value="P:mitochondrial electron transport, ubiquinol to cytochrome c"/>
    <property type="evidence" value="ECO:0007669"/>
    <property type="project" value="UniProtKB-UniRule"/>
</dbReference>
<keyword evidence="10" id="KW-0067">ATP-binding</keyword>
<evidence type="ECO:0000256" key="13">
    <source>
        <dbReference type="ARBA" id="ARBA00023125"/>
    </source>
</evidence>
<evidence type="ECO:0000256" key="3">
    <source>
        <dbReference type="ARBA" id="ARBA00007668"/>
    </source>
</evidence>
<evidence type="ECO:0000259" key="18">
    <source>
        <dbReference type="PROSITE" id="PS00486"/>
    </source>
</evidence>
<dbReference type="SUPFAM" id="SSF81508">
    <property type="entry name" value="Ubiquinone-binding protein QP-C of cytochrome bc1 complex (Ubiquinol-cytochrome c reductase)"/>
    <property type="match status" value="1"/>
</dbReference>
<keyword evidence="6 17" id="KW-0679">Respiratory chain</keyword>
<dbReference type="PANTHER" id="PTHR11361">
    <property type="entry name" value="DNA MISMATCH REPAIR PROTEIN MUTS FAMILY MEMBER"/>
    <property type="match status" value="1"/>
</dbReference>
<dbReference type="SUPFAM" id="SSF52540">
    <property type="entry name" value="P-loop containing nucleoside triphosphate hydrolases"/>
    <property type="match status" value="1"/>
</dbReference>
<evidence type="ECO:0000256" key="7">
    <source>
        <dbReference type="ARBA" id="ARBA00022692"/>
    </source>
</evidence>
<comment type="similarity">
    <text evidence="3 17">Belongs to the UQCRQ/QCR8 family.</text>
</comment>
<evidence type="ECO:0000256" key="6">
    <source>
        <dbReference type="ARBA" id="ARBA00022660"/>
    </source>
</evidence>
<comment type="subunit">
    <text evidence="16 17">Component of the ubiquinol-cytochrome c oxidoreductase (cytochrome b-c1 complex, complex III, CIII), a multisubunit enzyme composed of 11 subunits. The complex is composed of 3 respiratory subunits cytochrome b, cytochrome c1 and Rieske protein UQCRFS1, 2 core protein subunits UQCRC1/QCR1 and UQCRC2/QCR2, and 6 low-molecular weight protein subunits UQCRH/QCR6, UQCRB/QCR7, UQCRQ/QCR8, UQCR10/QCR9, UQCR11/QCR10 and subunit 9, the cleavage product of Rieske protein UQCRFS1. The complex exists as an obligatory dimer and forms supercomplexes (SCs) in the inner mitochondrial membrane with NADH-ubiquinone oxidoreductase (complex I, CI) and cytochrome c oxidase (complex IV, CIV), resulting in different assemblies (supercomplex SCI(1)III(2)IV(1) and megacomplex MCI(2)III(2)IV(2)). Interacts with UQCC6.</text>
</comment>
<keyword evidence="8" id="KW-0547">Nucleotide-binding</keyword>
<dbReference type="SUPFAM" id="SSF48334">
    <property type="entry name" value="DNA repair protein MutS, domain III"/>
    <property type="match status" value="1"/>
</dbReference>
<protein>
    <recommendedName>
        <fullName evidence="4 17">Cytochrome b-c1 complex subunit 8</fullName>
    </recommendedName>
    <alternativeName>
        <fullName evidence="17">Complex III subunit 8</fullName>
    </alternativeName>
</protein>
<keyword evidence="11 17" id="KW-0249">Electron transport</keyword>
<dbReference type="OMA" id="WIEVLNH"/>
<keyword evidence="12" id="KW-1133">Transmembrane helix</keyword>
<dbReference type="Gene3D" id="3.40.50.300">
    <property type="entry name" value="P-loop containing nucleotide triphosphate hydrolases"/>
    <property type="match status" value="1"/>
</dbReference>
<evidence type="ECO:0000313" key="20">
    <source>
        <dbReference type="WBParaSite" id="MhA1_Contig643.frz3.fgene2"/>
    </source>
</evidence>
<comment type="function">
    <text evidence="17">Component of the ubiquinol-cytochrome c oxidoreductase, a multisubunit transmembrane complex that is part of the mitochondrial electron transport chain which drives oxidative phosphorylation. The complex plays an important role in the uptake of multiple carbon sources present in different host niches.</text>
</comment>
<dbReference type="InterPro" id="IPR007861">
    <property type="entry name" value="DNA_mismatch_repair_MutS_clamp"/>
</dbReference>
<evidence type="ECO:0000256" key="10">
    <source>
        <dbReference type="ARBA" id="ARBA00022840"/>
    </source>
</evidence>
<keyword evidence="7" id="KW-0812">Transmembrane</keyword>
<dbReference type="Pfam" id="PF00488">
    <property type="entry name" value="MutS_V"/>
    <property type="match status" value="1"/>
</dbReference>
<evidence type="ECO:0000256" key="2">
    <source>
        <dbReference type="ARBA" id="ARBA00006271"/>
    </source>
</evidence>
<keyword evidence="15" id="KW-0472">Membrane</keyword>
<dbReference type="GO" id="GO:0006298">
    <property type="term" value="P:mismatch repair"/>
    <property type="evidence" value="ECO:0007669"/>
    <property type="project" value="InterPro"/>
</dbReference>
<dbReference type="GO" id="GO:0005524">
    <property type="term" value="F:ATP binding"/>
    <property type="evidence" value="ECO:0007669"/>
    <property type="project" value="UniProtKB-KW"/>
</dbReference>
<evidence type="ECO:0000256" key="17">
    <source>
        <dbReference type="RuleBase" id="RU368118"/>
    </source>
</evidence>
<evidence type="ECO:0000256" key="16">
    <source>
        <dbReference type="ARBA" id="ARBA00047105"/>
    </source>
</evidence>
<evidence type="ECO:0000256" key="5">
    <source>
        <dbReference type="ARBA" id="ARBA00022448"/>
    </source>
</evidence>
<dbReference type="Proteomes" id="UP000095281">
    <property type="component" value="Unplaced"/>
</dbReference>
<evidence type="ECO:0000256" key="4">
    <source>
        <dbReference type="ARBA" id="ARBA00016324"/>
    </source>
</evidence>
<dbReference type="Pfam" id="PF05190">
    <property type="entry name" value="MutS_IV"/>
    <property type="match status" value="1"/>
</dbReference>
<dbReference type="GO" id="GO:0005743">
    <property type="term" value="C:mitochondrial inner membrane"/>
    <property type="evidence" value="ECO:0007669"/>
    <property type="project" value="UniProtKB-SubCell"/>
</dbReference>
<keyword evidence="13" id="KW-0238">DNA-binding</keyword>
<evidence type="ECO:0000256" key="8">
    <source>
        <dbReference type="ARBA" id="ARBA00022741"/>
    </source>
</evidence>
<evidence type="ECO:0000256" key="1">
    <source>
        <dbReference type="ARBA" id="ARBA00004434"/>
    </source>
</evidence>
<dbReference type="AlphaFoldDB" id="A0A1I8BUC3"/>
<dbReference type="Pfam" id="PF05192">
    <property type="entry name" value="MutS_III"/>
    <property type="match status" value="1"/>
</dbReference>
<dbReference type="InterPro" id="IPR011184">
    <property type="entry name" value="DNA_mismatch_repair_Msh2"/>
</dbReference>
<evidence type="ECO:0000256" key="11">
    <source>
        <dbReference type="ARBA" id="ARBA00022982"/>
    </source>
</evidence>
<keyword evidence="14 17" id="KW-0496">Mitochondrion</keyword>
<keyword evidence="19" id="KW-1185">Reference proteome</keyword>
<name>A0A1I8BUC3_MELHA</name>
<evidence type="ECO:0000256" key="12">
    <source>
        <dbReference type="ARBA" id="ARBA00022989"/>
    </source>
</evidence>
<dbReference type="SMART" id="SM00534">
    <property type="entry name" value="MUTSac"/>
    <property type="match status" value="1"/>
</dbReference>
<evidence type="ECO:0000256" key="9">
    <source>
        <dbReference type="ARBA" id="ARBA00022792"/>
    </source>
</evidence>
<dbReference type="InterPro" id="IPR007696">
    <property type="entry name" value="DNA_mismatch_repair_MutS_core"/>
</dbReference>
<keyword evidence="5 17" id="KW-0813">Transport</keyword>
<dbReference type="GO" id="GO:0032301">
    <property type="term" value="C:MutSalpha complex"/>
    <property type="evidence" value="ECO:0007669"/>
    <property type="project" value="TreeGrafter"/>
</dbReference>
<evidence type="ECO:0000256" key="14">
    <source>
        <dbReference type="ARBA" id="ARBA00023128"/>
    </source>
</evidence>
<dbReference type="GO" id="GO:0030983">
    <property type="term" value="F:mismatched DNA binding"/>
    <property type="evidence" value="ECO:0007669"/>
    <property type="project" value="InterPro"/>
</dbReference>
<dbReference type="PANTHER" id="PTHR11361:SF145">
    <property type="entry name" value="DNA MISMATCH REPAIR PROTEINS MUTS FAMILY DOMAIN-CONTAINING PROTEIN"/>
    <property type="match status" value="1"/>
</dbReference>
<dbReference type="Pfam" id="PF02939">
    <property type="entry name" value="UcrQ"/>
    <property type="match status" value="1"/>
</dbReference>
<dbReference type="InterPro" id="IPR027417">
    <property type="entry name" value="P-loop_NTPase"/>
</dbReference>
<evidence type="ECO:0000313" key="19">
    <source>
        <dbReference type="Proteomes" id="UP000095281"/>
    </source>
</evidence>
<dbReference type="WBParaSite" id="MhA1_Contig643.frz3.fgene2">
    <property type="protein sequence ID" value="MhA1_Contig643.frz3.fgene2"/>
    <property type="gene ID" value="MhA1_Contig643.frz3.fgene2"/>
</dbReference>
<evidence type="ECO:0000256" key="15">
    <source>
        <dbReference type="ARBA" id="ARBA00023136"/>
    </source>
</evidence>
<dbReference type="SMART" id="SM00533">
    <property type="entry name" value="MUTSd"/>
    <property type="match status" value="1"/>
</dbReference>
<feature type="domain" description="DNA mismatch repair proteins mutS family" evidence="18">
    <location>
        <begin position="454"/>
        <end position="470"/>
    </location>
</feature>
<dbReference type="InterPro" id="IPR036187">
    <property type="entry name" value="DNA_mismatch_repair_MutS_sf"/>
</dbReference>
<accession>A0A1I8BUC3</accession>
<dbReference type="InterPro" id="IPR004205">
    <property type="entry name" value="Cyt_bc1_su8"/>
</dbReference>
<dbReference type="GO" id="GO:0140664">
    <property type="term" value="F:ATP-dependent DNA damage sensor activity"/>
    <property type="evidence" value="ECO:0007669"/>
    <property type="project" value="InterPro"/>
</dbReference>
<dbReference type="PIRSF" id="PIRSF005813">
    <property type="entry name" value="MSH2"/>
    <property type="match status" value="1"/>
</dbReference>
<dbReference type="Gene3D" id="1.20.5.210">
    <property type="entry name" value="Cytochrome b-c1 complex subunit 8"/>
    <property type="match status" value="1"/>
</dbReference>
<keyword evidence="9 17" id="KW-0999">Mitochondrion inner membrane</keyword>
<dbReference type="InterPro" id="IPR036642">
    <property type="entry name" value="Cyt_bc1_su8_sf"/>
</dbReference>
<reference evidence="20" key="1">
    <citation type="submission" date="2016-11" db="UniProtKB">
        <authorList>
            <consortium name="WormBaseParasite"/>
        </authorList>
    </citation>
    <scope>IDENTIFICATION</scope>
</reference>
<dbReference type="InterPro" id="IPR000432">
    <property type="entry name" value="DNA_mismatch_repair_MutS_C"/>
</dbReference>
<dbReference type="PROSITE" id="PS00486">
    <property type="entry name" value="DNA_MISMATCH_REPAIR_2"/>
    <property type="match status" value="1"/>
</dbReference>
<dbReference type="GO" id="GO:0045275">
    <property type="term" value="C:respiratory chain complex III"/>
    <property type="evidence" value="ECO:0007669"/>
    <property type="project" value="UniProtKB-UniRule"/>
</dbReference>
<proteinExistence type="inferred from homology"/>